<feature type="domain" description="FLYWCH-type" evidence="5">
    <location>
        <begin position="188"/>
        <end position="247"/>
    </location>
</feature>
<evidence type="ECO:0000256" key="1">
    <source>
        <dbReference type="ARBA" id="ARBA00022723"/>
    </source>
</evidence>
<dbReference type="Pfam" id="PF04500">
    <property type="entry name" value="FLYWCH"/>
    <property type="match status" value="3"/>
</dbReference>
<dbReference type="PANTHER" id="PTHR31665:SF0">
    <property type="entry name" value="FLYWCH FAMILY MEMBER 2"/>
    <property type="match status" value="1"/>
</dbReference>
<evidence type="ECO:0000256" key="2">
    <source>
        <dbReference type="ARBA" id="ARBA00022771"/>
    </source>
</evidence>
<feature type="domain" description="FLYWCH-type" evidence="5">
    <location>
        <begin position="105"/>
        <end position="164"/>
    </location>
</feature>
<comment type="caution">
    <text evidence="6">The sequence shown here is derived from an EMBL/GenBank/DDBJ whole genome shotgun (WGS) entry which is preliminary data.</text>
</comment>
<feature type="compositionally biased region" description="Polar residues" evidence="4">
    <location>
        <begin position="1"/>
        <end position="11"/>
    </location>
</feature>
<dbReference type="EMBL" id="JARBHB010000009">
    <property type="protein sequence ID" value="KAJ8874962.1"/>
    <property type="molecule type" value="Genomic_DNA"/>
</dbReference>
<feature type="region of interest" description="Disordered" evidence="4">
    <location>
        <begin position="1"/>
        <end position="30"/>
    </location>
</feature>
<feature type="domain" description="FLYWCH-type" evidence="5">
    <location>
        <begin position="428"/>
        <end position="487"/>
    </location>
</feature>
<keyword evidence="3" id="KW-0862">Zinc</keyword>
<reference evidence="6 7" key="1">
    <citation type="submission" date="2023-02" db="EMBL/GenBank/DDBJ databases">
        <title>LHISI_Scaffold_Assembly.</title>
        <authorList>
            <person name="Stuart O.P."/>
            <person name="Cleave R."/>
            <person name="Magrath M.J.L."/>
            <person name="Mikheyev A.S."/>
        </authorList>
    </citation>
    <scope>NUCLEOTIDE SEQUENCE [LARGE SCALE GENOMIC DNA]</scope>
    <source>
        <strain evidence="6">Daus_M_001</strain>
        <tissue evidence="6">Leg muscle</tissue>
    </source>
</reference>
<sequence>MRIVRSMQQRALSGCPPSDAQSEDGINGLLSGQPRAPWRPQLTPHFLTKAKNTLLAGVAASYLLLMTARYCVETAKVLMAWERKKFRHLALEPGKLKVPRSGLEFVRSERGKPFLVYNNSMFRLEHWNDEVKNWGCIDSRKTRCRARIQTIGSQLIVKNSHHNHNDKLTLMHFNTTSVDSFFSPGLQFVNSQKGKQLLIYDNHLFYTERSYGSRKSWVCVDTKKFKCRARIQTEGSLIIVKNPYHTHTDHTQKLEERKFLDECNREEANMCDRIKHIYNGALNCESCGLWAFVSPKSVQHITSCVHLSAASIRQQERSNAAVHSGSRYNSCVPFQHTLSSLKVSMGLQEAHSVYEYCNTSQSKVKSLLGLNKNSVAARLEVWSSAEIKCWGKQEIPEKTRRPAASSGIIPTCKNPGVTRPAIERCFEFVYSKHGNPLLIHNQFLYYVECTIGLRKTWVCVDTKKFKCRGRVQTIGDKLVVKNAEHSHPHHTEKI</sequence>
<keyword evidence="1" id="KW-0479">Metal-binding</keyword>
<organism evidence="6 7">
    <name type="scientific">Dryococelus australis</name>
    <dbReference type="NCBI Taxonomy" id="614101"/>
    <lineage>
        <taxon>Eukaryota</taxon>
        <taxon>Metazoa</taxon>
        <taxon>Ecdysozoa</taxon>
        <taxon>Arthropoda</taxon>
        <taxon>Hexapoda</taxon>
        <taxon>Insecta</taxon>
        <taxon>Pterygota</taxon>
        <taxon>Neoptera</taxon>
        <taxon>Polyneoptera</taxon>
        <taxon>Phasmatodea</taxon>
        <taxon>Verophasmatodea</taxon>
        <taxon>Anareolatae</taxon>
        <taxon>Phasmatidae</taxon>
        <taxon>Eurycanthinae</taxon>
        <taxon>Dryococelus</taxon>
    </lineage>
</organism>
<gene>
    <name evidence="6" type="ORF">PR048_022852</name>
</gene>
<dbReference type="Gene3D" id="2.20.25.240">
    <property type="match status" value="3"/>
</dbReference>
<accession>A0ABQ9GSG7</accession>
<proteinExistence type="predicted"/>
<evidence type="ECO:0000313" key="6">
    <source>
        <dbReference type="EMBL" id="KAJ8874962.1"/>
    </source>
</evidence>
<dbReference type="InterPro" id="IPR040312">
    <property type="entry name" value="FWCH1/FWCH2"/>
</dbReference>
<name>A0ABQ9GSG7_9NEOP</name>
<evidence type="ECO:0000256" key="3">
    <source>
        <dbReference type="ARBA" id="ARBA00022833"/>
    </source>
</evidence>
<dbReference type="PANTHER" id="PTHR31665">
    <property type="entry name" value="FLYWCH FAMILY MEMBER 2-RELATED"/>
    <property type="match status" value="1"/>
</dbReference>
<evidence type="ECO:0000313" key="7">
    <source>
        <dbReference type="Proteomes" id="UP001159363"/>
    </source>
</evidence>
<evidence type="ECO:0000259" key="5">
    <source>
        <dbReference type="Pfam" id="PF04500"/>
    </source>
</evidence>
<protein>
    <recommendedName>
        <fullName evidence="5">FLYWCH-type domain-containing protein</fullName>
    </recommendedName>
</protein>
<dbReference type="InterPro" id="IPR007588">
    <property type="entry name" value="Znf_FLYWCH"/>
</dbReference>
<evidence type="ECO:0000256" key="4">
    <source>
        <dbReference type="SAM" id="MobiDB-lite"/>
    </source>
</evidence>
<keyword evidence="7" id="KW-1185">Reference proteome</keyword>
<dbReference type="Proteomes" id="UP001159363">
    <property type="component" value="Chromosome 8"/>
</dbReference>
<keyword evidence="2" id="KW-0863">Zinc-finger</keyword>